<feature type="compositionally biased region" description="Pro residues" evidence="1">
    <location>
        <begin position="213"/>
        <end position="224"/>
    </location>
</feature>
<accession>A0A139AYR6</accession>
<dbReference type="EMBL" id="KQ965732">
    <property type="protein sequence ID" value="KXS21605.1"/>
    <property type="molecule type" value="Genomic_DNA"/>
</dbReference>
<feature type="region of interest" description="Disordered" evidence="1">
    <location>
        <begin position="197"/>
        <end position="262"/>
    </location>
</feature>
<keyword evidence="3" id="KW-1185">Reference proteome</keyword>
<evidence type="ECO:0000256" key="1">
    <source>
        <dbReference type="SAM" id="MobiDB-lite"/>
    </source>
</evidence>
<proteinExistence type="predicted"/>
<dbReference type="OrthoDB" id="2096280at2759"/>
<dbReference type="AlphaFoldDB" id="A0A139AYR6"/>
<dbReference type="STRING" id="1344416.A0A139AYR6"/>
<feature type="compositionally biased region" description="Basic residues" evidence="1">
    <location>
        <begin position="7"/>
        <end position="16"/>
    </location>
</feature>
<evidence type="ECO:0000313" key="3">
    <source>
        <dbReference type="Proteomes" id="UP000070544"/>
    </source>
</evidence>
<organism evidence="2 3">
    <name type="scientific">Gonapodya prolifera (strain JEL478)</name>
    <name type="common">Monoblepharis prolifera</name>
    <dbReference type="NCBI Taxonomy" id="1344416"/>
    <lineage>
        <taxon>Eukaryota</taxon>
        <taxon>Fungi</taxon>
        <taxon>Fungi incertae sedis</taxon>
        <taxon>Chytridiomycota</taxon>
        <taxon>Chytridiomycota incertae sedis</taxon>
        <taxon>Monoblepharidomycetes</taxon>
        <taxon>Monoblepharidales</taxon>
        <taxon>Gonapodyaceae</taxon>
        <taxon>Gonapodya</taxon>
    </lineage>
</organism>
<protein>
    <submittedName>
        <fullName evidence="2">Uncharacterized protein</fullName>
    </submittedName>
</protein>
<dbReference type="Proteomes" id="UP000070544">
    <property type="component" value="Unassembled WGS sequence"/>
</dbReference>
<name>A0A139AYR6_GONPJ</name>
<sequence length="262" mass="29012">MTLTTHTHAHGQHRHTAPSDSPAGVSHAHSESARDVLNSLAHPLLQERLDAVQLRLYRKTEHKPLGKSSSNTEGLPDKDYTYGLETAKNDAPVRSLFNYCTPDPPHLRRLYVVSHHAYEPGEHQHYPYDVPPSSQPSGGRVIHQENGKGVKDAMHWPLESRIVDLRYQTYQEKHSKVVGTANASHKVVEKLGPEHAFGIRHPKEPPFSLAHPSPEPAPAPPTSPRPSAHAKCLATPDDLPAGRPSHQREGAMGSGRMRKKFL</sequence>
<evidence type="ECO:0000313" key="2">
    <source>
        <dbReference type="EMBL" id="KXS21605.1"/>
    </source>
</evidence>
<feature type="region of interest" description="Disordered" evidence="1">
    <location>
        <begin position="1"/>
        <end position="33"/>
    </location>
</feature>
<reference evidence="2 3" key="1">
    <citation type="journal article" date="2015" name="Genome Biol. Evol.">
        <title>Phylogenomic analyses indicate that early fungi evolved digesting cell walls of algal ancestors of land plants.</title>
        <authorList>
            <person name="Chang Y."/>
            <person name="Wang S."/>
            <person name="Sekimoto S."/>
            <person name="Aerts A.L."/>
            <person name="Choi C."/>
            <person name="Clum A."/>
            <person name="LaButti K.M."/>
            <person name="Lindquist E.A."/>
            <person name="Yee Ngan C."/>
            <person name="Ohm R.A."/>
            <person name="Salamov A.A."/>
            <person name="Grigoriev I.V."/>
            <person name="Spatafora J.W."/>
            <person name="Berbee M.L."/>
        </authorList>
    </citation>
    <scope>NUCLEOTIDE SEQUENCE [LARGE SCALE GENOMIC DNA]</scope>
    <source>
        <strain evidence="2 3">JEL478</strain>
    </source>
</reference>
<feature type="region of interest" description="Disordered" evidence="1">
    <location>
        <begin position="62"/>
        <end position="81"/>
    </location>
</feature>
<gene>
    <name evidence="2" type="ORF">M427DRAFT_27232</name>
</gene>